<dbReference type="PANTHER" id="PTHR33602:SF1">
    <property type="entry name" value="REGULATORY PROTEIN RECX FAMILY PROTEIN"/>
    <property type="match status" value="1"/>
</dbReference>
<name>A0A831K415_9GAMM</name>
<dbReference type="EMBL" id="DRCV01000200">
    <property type="protein sequence ID" value="HDK38267.1"/>
    <property type="molecule type" value="Genomic_DNA"/>
</dbReference>
<organism evidence="8">
    <name type="scientific">Thiolapillus brandeum</name>
    <dbReference type="NCBI Taxonomy" id="1076588"/>
    <lineage>
        <taxon>Bacteria</taxon>
        <taxon>Pseudomonadati</taxon>
        <taxon>Pseudomonadota</taxon>
        <taxon>Gammaproteobacteria</taxon>
        <taxon>Chromatiales</taxon>
        <taxon>Sedimenticolaceae</taxon>
        <taxon>Thiolapillus</taxon>
    </lineage>
</organism>
<comment type="similarity">
    <text evidence="2">Belongs to the RecX family.</text>
</comment>
<evidence type="ECO:0000256" key="4">
    <source>
        <dbReference type="ARBA" id="ARBA00022490"/>
    </source>
</evidence>
<protein>
    <recommendedName>
        <fullName evidence="3">Regulatory protein RecX</fullName>
    </recommendedName>
</protein>
<evidence type="ECO:0000256" key="2">
    <source>
        <dbReference type="ARBA" id="ARBA00009695"/>
    </source>
</evidence>
<dbReference type="AlphaFoldDB" id="A0A831K415"/>
<dbReference type="Pfam" id="PF02631">
    <property type="entry name" value="RecX_HTH2"/>
    <property type="match status" value="1"/>
</dbReference>
<dbReference type="InterPro" id="IPR053926">
    <property type="entry name" value="RecX_HTH_1st"/>
</dbReference>
<comment type="caution">
    <text evidence="8">The sequence shown here is derived from an EMBL/GenBank/DDBJ whole genome shotgun (WGS) entry which is preliminary data.</text>
</comment>
<comment type="subcellular location">
    <subcellularLocation>
        <location evidence="1">Cytoplasm</location>
    </subcellularLocation>
</comment>
<feature type="domain" description="RecX third three-helical" evidence="6">
    <location>
        <begin position="91"/>
        <end position="132"/>
    </location>
</feature>
<keyword evidence="4" id="KW-0963">Cytoplasm</keyword>
<evidence type="ECO:0000256" key="1">
    <source>
        <dbReference type="ARBA" id="ARBA00004496"/>
    </source>
</evidence>
<dbReference type="Proteomes" id="UP000885822">
    <property type="component" value="Unassembled WGS sequence"/>
</dbReference>
<dbReference type="InterPro" id="IPR053925">
    <property type="entry name" value="RecX_HTH_3rd"/>
</dbReference>
<dbReference type="GO" id="GO:0006282">
    <property type="term" value="P:regulation of DNA repair"/>
    <property type="evidence" value="ECO:0007669"/>
    <property type="project" value="InterPro"/>
</dbReference>
<gene>
    <name evidence="8" type="ORF">ENG92_04550</name>
</gene>
<evidence type="ECO:0000256" key="3">
    <source>
        <dbReference type="ARBA" id="ARBA00018111"/>
    </source>
</evidence>
<dbReference type="PANTHER" id="PTHR33602">
    <property type="entry name" value="REGULATORY PROTEIN RECX FAMILY PROTEIN"/>
    <property type="match status" value="1"/>
</dbReference>
<evidence type="ECO:0000259" key="6">
    <source>
        <dbReference type="Pfam" id="PF21981"/>
    </source>
</evidence>
<dbReference type="GO" id="GO:0005737">
    <property type="term" value="C:cytoplasm"/>
    <property type="evidence" value="ECO:0007669"/>
    <property type="project" value="UniProtKB-SubCell"/>
</dbReference>
<dbReference type="InterPro" id="IPR053924">
    <property type="entry name" value="RecX_HTH_2nd"/>
</dbReference>
<accession>A0A831K415</accession>
<dbReference type="InterPro" id="IPR003783">
    <property type="entry name" value="Regulatory_RecX"/>
</dbReference>
<evidence type="ECO:0000259" key="7">
    <source>
        <dbReference type="Pfam" id="PF21982"/>
    </source>
</evidence>
<dbReference type="InterPro" id="IPR036388">
    <property type="entry name" value="WH-like_DNA-bd_sf"/>
</dbReference>
<reference evidence="8" key="1">
    <citation type="journal article" date="2020" name="mSystems">
        <title>Genome- and Community-Level Interaction Insights into Carbon Utilization and Element Cycling Functions of Hydrothermarchaeota in Hydrothermal Sediment.</title>
        <authorList>
            <person name="Zhou Z."/>
            <person name="Liu Y."/>
            <person name="Xu W."/>
            <person name="Pan J."/>
            <person name="Luo Z.H."/>
            <person name="Li M."/>
        </authorList>
    </citation>
    <scope>NUCLEOTIDE SEQUENCE [LARGE SCALE GENOMIC DNA]</scope>
    <source>
        <strain evidence="8">HyVt-26</strain>
    </source>
</reference>
<dbReference type="Gene3D" id="1.10.10.10">
    <property type="entry name" value="Winged helix-like DNA-binding domain superfamily/Winged helix DNA-binding domain"/>
    <property type="match status" value="3"/>
</dbReference>
<sequence length="134" mass="15686">MHLLSMREHSRLELERKLLRRFESDVVQSVLQDLLQQGLQSDARFTEQYIHSRRSKGYGPLCIRAELTERGIADELIATWLDDSAQNWQALMLVVAEKKFGGQQPVDRKEMAKRGRFLSSRGFPSWMINDYLFN</sequence>
<evidence type="ECO:0000313" key="8">
    <source>
        <dbReference type="EMBL" id="HDK38267.1"/>
    </source>
</evidence>
<evidence type="ECO:0000259" key="5">
    <source>
        <dbReference type="Pfam" id="PF02631"/>
    </source>
</evidence>
<dbReference type="Pfam" id="PF21981">
    <property type="entry name" value="RecX_HTH3"/>
    <property type="match status" value="1"/>
</dbReference>
<proteinExistence type="inferred from homology"/>
<feature type="domain" description="RecX first three-helical" evidence="7">
    <location>
        <begin position="1"/>
        <end position="34"/>
    </location>
</feature>
<dbReference type="Pfam" id="PF21982">
    <property type="entry name" value="RecX_HTH1"/>
    <property type="match status" value="1"/>
</dbReference>
<feature type="domain" description="RecX second three-helical" evidence="5">
    <location>
        <begin position="41"/>
        <end position="79"/>
    </location>
</feature>